<comment type="caution">
    <text evidence="1">The sequence shown here is derived from an EMBL/GenBank/DDBJ whole genome shotgun (WGS) entry which is preliminary data.</text>
</comment>
<dbReference type="Proteomes" id="UP000559653">
    <property type="component" value="Unassembled WGS sequence"/>
</dbReference>
<name>A0AC60W0R7_9ARCH</name>
<dbReference type="EMBL" id="JACEMZ010000092">
    <property type="protein sequence ID" value="MBA4453216.1"/>
    <property type="molecule type" value="Genomic_DNA"/>
</dbReference>
<reference evidence="1 2" key="1">
    <citation type="journal article" date="2020" name="Appl. Environ. Microbiol.">
        <title>Genomic Characteristics of a Novel Species of Ammonia-Oxidizing Archaea from the Jiulong River Estuary.</title>
        <authorList>
            <person name="Zou D."/>
            <person name="Wan R."/>
            <person name="Han L."/>
            <person name="Xu M.N."/>
            <person name="Liu Y."/>
            <person name="Liu H."/>
            <person name="Kao S.J."/>
            <person name="Li M."/>
        </authorList>
    </citation>
    <scope>NUCLEOTIDE SEQUENCE [LARGE SCALE GENOMIC DNA]</scope>
    <source>
        <strain evidence="1">W1bin1</strain>
    </source>
</reference>
<proteinExistence type="predicted"/>
<protein>
    <submittedName>
        <fullName evidence="1">Uncharacterized protein</fullName>
    </submittedName>
</protein>
<organism evidence="1 2">
    <name type="scientific">Candidatus Nitrosomaritimum aestuariumsis</name>
    <dbReference type="NCBI Taxonomy" id="3342354"/>
    <lineage>
        <taxon>Archaea</taxon>
        <taxon>Nitrososphaerota</taxon>
        <taxon>Nitrososphaeria</taxon>
        <taxon>Nitrosopumilales</taxon>
        <taxon>Nitrosopumilaceae</taxon>
        <taxon>Candidatus Nitrosomaritimum</taxon>
    </lineage>
</organism>
<gene>
    <name evidence="1" type="ORF">H2B03_08670</name>
</gene>
<accession>A0AC60W0R7</accession>
<evidence type="ECO:0000313" key="2">
    <source>
        <dbReference type="Proteomes" id="UP000559653"/>
    </source>
</evidence>
<evidence type="ECO:0000313" key="1">
    <source>
        <dbReference type="EMBL" id="MBA4453216.1"/>
    </source>
</evidence>
<feature type="non-terminal residue" evidence="1">
    <location>
        <position position="1"/>
    </location>
</feature>
<sequence length="213" mass="22299">GCSCSEDGTCTCHGDGHQCSCGGHDGMMGTCASCAGHSGQMHGMTGHSMDAISGTIQSDQDPGMGHEEHQLAVLLAPRDRPYTGLLTYSASENVQLVALHGPLPEGKVKGQATWTPDGKTHFALTLVDQQNKMGTWMFTGNALATHTFNNEPFAITYSIVTMDGGNGMSVHEKRMHGSMCNCAADCNCNEDGVCTCSGEEGPCMCGPNCNCGQ</sequence>